<dbReference type="AlphaFoldDB" id="A0A4Q0SV92"/>
<reference evidence="2" key="2">
    <citation type="submission" date="2019-02" db="EMBL/GenBank/DDBJ databases">
        <title>Granulicella sibirica sp. nov., a psychrotolerant acidobacterium isolated from an organic soil layer in forested tundra, West Siberia.</title>
        <authorList>
            <person name="Oshkin I.Y."/>
            <person name="Kulichevskaya I.S."/>
            <person name="Rijpstra W.I.C."/>
            <person name="Sinninghe Damste J.S."/>
            <person name="Rakitin A.L."/>
            <person name="Ravin N.V."/>
            <person name="Dedysh S.N."/>
        </authorList>
    </citation>
    <scope>NUCLEOTIDE SEQUENCE [LARGE SCALE GENOMIC DNA]</scope>
    <source>
        <strain evidence="2">AF10</strain>
    </source>
</reference>
<evidence type="ECO:0000313" key="1">
    <source>
        <dbReference type="EMBL" id="RXH54983.1"/>
    </source>
</evidence>
<sequence length="88" mass="8709">MSLSISAANLSNASYDPAEDAARKAPAIKPTTTQEIHTLASSGQPAALIASSLGVPVSQVDADLGITTSSTSQASALVALSGRLSVQA</sequence>
<comment type="caution">
    <text evidence="1">The sequence shown here is derived from an EMBL/GenBank/DDBJ whole genome shotgun (WGS) entry which is preliminary data.</text>
</comment>
<name>A0A4Q0SV92_9BACT</name>
<accession>A0A4Q0SV92</accession>
<evidence type="ECO:0000313" key="2">
    <source>
        <dbReference type="Proteomes" id="UP000289437"/>
    </source>
</evidence>
<keyword evidence="2" id="KW-1185">Reference proteome</keyword>
<reference evidence="1 2" key="1">
    <citation type="submission" date="2018-11" db="EMBL/GenBank/DDBJ databases">
        <authorList>
            <person name="Mardanov A.V."/>
            <person name="Ravin N.V."/>
            <person name="Dedysh S.N."/>
        </authorList>
    </citation>
    <scope>NUCLEOTIDE SEQUENCE [LARGE SCALE GENOMIC DNA]</scope>
    <source>
        <strain evidence="1 2">AF10</strain>
    </source>
</reference>
<dbReference type="Proteomes" id="UP000289437">
    <property type="component" value="Unassembled WGS sequence"/>
</dbReference>
<protein>
    <submittedName>
        <fullName evidence="1">Uncharacterized protein</fullName>
    </submittedName>
</protein>
<dbReference type="RefSeq" id="WP_128914678.1">
    <property type="nucleotide sequence ID" value="NZ_RDSM01000003.1"/>
</dbReference>
<dbReference type="OrthoDB" id="9974088at2"/>
<dbReference type="EMBL" id="RDSM01000003">
    <property type="protein sequence ID" value="RXH54983.1"/>
    <property type="molecule type" value="Genomic_DNA"/>
</dbReference>
<proteinExistence type="predicted"/>
<organism evidence="1 2">
    <name type="scientific">Granulicella sibirica</name>
    <dbReference type="NCBI Taxonomy" id="2479048"/>
    <lineage>
        <taxon>Bacteria</taxon>
        <taxon>Pseudomonadati</taxon>
        <taxon>Acidobacteriota</taxon>
        <taxon>Terriglobia</taxon>
        <taxon>Terriglobales</taxon>
        <taxon>Acidobacteriaceae</taxon>
        <taxon>Granulicella</taxon>
    </lineage>
</organism>
<gene>
    <name evidence="1" type="ORF">GRAN_4087</name>
</gene>